<comment type="similarity">
    <text evidence="3">Belongs to the PIGG/PIGN/PIGO family. PIGO subfamily.</text>
</comment>
<feature type="transmembrane region" description="Helical" evidence="14">
    <location>
        <begin position="593"/>
        <end position="614"/>
    </location>
</feature>
<feature type="transmembrane region" description="Helical" evidence="14">
    <location>
        <begin position="467"/>
        <end position="485"/>
    </location>
</feature>
<evidence type="ECO:0000256" key="11">
    <source>
        <dbReference type="ARBA" id="ARBA00079084"/>
    </source>
</evidence>
<evidence type="ECO:0000313" key="16">
    <source>
        <dbReference type="Proteomes" id="UP000052978"/>
    </source>
</evidence>
<feature type="transmembrane region" description="Helical" evidence="14">
    <location>
        <begin position="724"/>
        <end position="743"/>
    </location>
</feature>
<feature type="transmembrane region" description="Helical" evidence="14">
    <location>
        <begin position="942"/>
        <end position="963"/>
    </location>
</feature>
<dbReference type="SUPFAM" id="SSF53649">
    <property type="entry name" value="Alkaline phosphatase-like"/>
    <property type="match status" value="1"/>
</dbReference>
<proteinExistence type="inferred from homology"/>
<dbReference type="eggNOG" id="KOG2126">
    <property type="taxonomic scope" value="Eukaryota"/>
</dbReference>
<comment type="subcellular location">
    <subcellularLocation>
        <location evidence="1">Endoplasmic reticulum membrane</location>
        <topology evidence="1">Multi-pass membrane protein</topology>
    </subcellularLocation>
</comment>
<evidence type="ECO:0000256" key="8">
    <source>
        <dbReference type="ARBA" id="ARBA00022989"/>
    </source>
</evidence>
<dbReference type="InterPro" id="IPR039524">
    <property type="entry name" value="PIGO/GPI13"/>
</dbReference>
<evidence type="ECO:0000256" key="3">
    <source>
        <dbReference type="ARBA" id="ARBA00008695"/>
    </source>
</evidence>
<evidence type="ECO:0000256" key="6">
    <source>
        <dbReference type="ARBA" id="ARBA00022692"/>
    </source>
</evidence>
<evidence type="ECO:0000256" key="14">
    <source>
        <dbReference type="SAM" id="Phobius"/>
    </source>
</evidence>
<organism evidence="15 16">
    <name type="scientific">Myotis brandtii</name>
    <name type="common">Brandt's bat</name>
    <dbReference type="NCBI Taxonomy" id="109478"/>
    <lineage>
        <taxon>Eukaryota</taxon>
        <taxon>Metazoa</taxon>
        <taxon>Chordata</taxon>
        <taxon>Craniata</taxon>
        <taxon>Vertebrata</taxon>
        <taxon>Euteleostomi</taxon>
        <taxon>Mammalia</taxon>
        <taxon>Eutheria</taxon>
        <taxon>Laurasiatheria</taxon>
        <taxon>Chiroptera</taxon>
        <taxon>Yangochiroptera</taxon>
        <taxon>Vespertilionidae</taxon>
        <taxon>Myotis</taxon>
    </lineage>
</organism>
<dbReference type="GO" id="GO:0051377">
    <property type="term" value="F:mannose-ethanolamine phosphotransferase activity"/>
    <property type="evidence" value="ECO:0007669"/>
    <property type="project" value="InterPro"/>
</dbReference>
<feature type="transmembrane region" description="Helical" evidence="14">
    <location>
        <begin position="750"/>
        <end position="772"/>
    </location>
</feature>
<evidence type="ECO:0000256" key="10">
    <source>
        <dbReference type="ARBA" id="ARBA00023180"/>
    </source>
</evidence>
<keyword evidence="6 14" id="KW-0812">Transmembrane</keyword>
<sequence>MQKISVLLFLVWVCFLFYAGIALFTSGFLLTRLELTNHSSCQEPPGPGPLPWRSQGEPRACWMASRFSRVVLVLIDALRFDFAQPQRSHVPGEPPVSLPFLGKLGSLQRILETQPHHARLYQSKADPPTTTMQRLKALTTGSLPTFIDAGSNFASYAIVEDNLIKQLTSAGRRVVFMGDDTWKDLFPGAFSQAFFFSSFNVRDLHTVDNGIMEHLYPTMDSGEWDVLIAHFLGVDHCGHKHGPHHPEMAKKLSQMDQVIQGIVERLENDTLLVVIGDHGMTKSGDHGGDSELEISAALFLYSPTALFLRAPPEEPEVVPQISLVPTLALLLGLPIPFGNIGEVMAELFSAVEDSQPHSSVLAQATALYLNAQQVFRFLHTYSAAAQDLQVEEFHRLNNLFSKASADYLRLLQSPQGAEAALQTVITELQEFLRGVRAMCIESPVLLLLLIRFAAFFSDSFVVAEARAIRFLLGSLILLLVAQLHWEGKLLPPKLLTIPRFSAQTGPSRHKGTHALGLGVGLLLCIRLAGLFHRCPEETPACHSSPWLSPLASMVGGRAKNLWYGACVGALVALLAAVRLWLRRYGNLKSPEPPVLFVRWGLPLMVLGTAAYWALSSGADEAPPRLRALVTGASVVLPRAVAGLAASGLLLLLWRPVTVLAKATMGAPRMRTVLTPFSGPPTSQADLDYVVPQIYRHMQEEIRGRLERTKSQGPLTVAAYQLGSVYSAAMVTALTLLAFPLLLLHAERISLVFLLLFLQSFLLLHLLAAGIPITTSGPFTVPWQAVSAWALMATQTFYSTGHQPVFPTIHWHAAFVGFPEGHGSSTWLPALLVGANTFASHLLFAVGCPLLLLWPFLCESQGSQKRRQPHGNEAEARVGPEEEEEEPLMEMRLRDAPHHFNVALLQLGLKYLFVLGIQILACALAASILRRHLMVWKVFAPKFIFEAMGFIVSSVGLFLGLALVMRVDGAVSSWFQQLVLAQQR</sequence>
<keyword evidence="5 15" id="KW-0808">Transferase</keyword>
<feature type="transmembrane region" description="Helical" evidence="14">
    <location>
        <begin position="837"/>
        <end position="856"/>
    </location>
</feature>
<dbReference type="InterPro" id="IPR002591">
    <property type="entry name" value="Phosphodiest/P_Trfase"/>
</dbReference>
<feature type="transmembrane region" description="Helical" evidence="14">
    <location>
        <begin position="6"/>
        <end position="30"/>
    </location>
</feature>
<evidence type="ECO:0000256" key="9">
    <source>
        <dbReference type="ARBA" id="ARBA00023136"/>
    </source>
</evidence>
<evidence type="ECO:0000256" key="1">
    <source>
        <dbReference type="ARBA" id="ARBA00004477"/>
    </source>
</evidence>
<dbReference type="InterPro" id="IPR017850">
    <property type="entry name" value="Alkaline_phosphatase_core_sf"/>
</dbReference>
<feature type="transmembrane region" description="Helical" evidence="14">
    <location>
        <begin position="635"/>
        <end position="653"/>
    </location>
</feature>
<feature type="region of interest" description="Disordered" evidence="13">
    <location>
        <begin position="862"/>
        <end position="885"/>
    </location>
</feature>
<dbReference type="Gene3D" id="3.40.720.10">
    <property type="entry name" value="Alkaline Phosphatase, subunit A"/>
    <property type="match status" value="1"/>
</dbReference>
<reference evidence="15 16" key="1">
    <citation type="journal article" date="2013" name="Nat. Commun.">
        <title>Genome analysis reveals insights into physiology and longevity of the Brandt's bat Myotis brandtii.</title>
        <authorList>
            <person name="Seim I."/>
            <person name="Fang X."/>
            <person name="Xiong Z."/>
            <person name="Lobanov A.V."/>
            <person name="Huang Z."/>
            <person name="Ma S."/>
            <person name="Feng Y."/>
            <person name="Turanov A.A."/>
            <person name="Zhu Y."/>
            <person name="Lenz T.L."/>
            <person name="Gerashchenko M.V."/>
            <person name="Fan D."/>
            <person name="Hee Yim S."/>
            <person name="Yao X."/>
            <person name="Jordan D."/>
            <person name="Xiong Y."/>
            <person name="Ma Y."/>
            <person name="Lyapunov A.N."/>
            <person name="Chen G."/>
            <person name="Kulakova O.I."/>
            <person name="Sun Y."/>
            <person name="Lee S.G."/>
            <person name="Bronson R.T."/>
            <person name="Moskalev A.A."/>
            <person name="Sunyaev S.R."/>
            <person name="Zhang G."/>
            <person name="Krogh A."/>
            <person name="Wang J."/>
            <person name="Gladyshev V.N."/>
        </authorList>
    </citation>
    <scope>NUCLEOTIDE SEQUENCE [LARGE SCALE GENOMIC DNA]</scope>
</reference>
<feature type="transmembrane region" description="Helical" evidence="14">
    <location>
        <begin position="443"/>
        <end position="461"/>
    </location>
</feature>
<accession>S7NPW2</accession>
<keyword evidence="8 14" id="KW-1133">Transmembrane helix</keyword>
<comment type="pathway">
    <text evidence="2">Glycolipid biosynthesis; glycosylphosphatidylinositol-anchor biosynthesis.</text>
</comment>
<evidence type="ECO:0000256" key="5">
    <source>
        <dbReference type="ARBA" id="ARBA00022679"/>
    </source>
</evidence>
<evidence type="ECO:0000256" key="12">
    <source>
        <dbReference type="ARBA" id="ARBA00093602"/>
    </source>
</evidence>
<keyword evidence="10" id="KW-0325">Glycoprotein</keyword>
<dbReference type="Pfam" id="PF01663">
    <property type="entry name" value="Phosphodiest"/>
    <property type="match status" value="1"/>
</dbReference>
<name>S7NPW2_MYOBR</name>
<dbReference type="UniPathway" id="UPA00196"/>
<gene>
    <name evidence="15" type="ORF">D623_10017891</name>
</gene>
<evidence type="ECO:0000256" key="13">
    <source>
        <dbReference type="SAM" id="MobiDB-lite"/>
    </source>
</evidence>
<dbReference type="AlphaFoldDB" id="S7NPW2"/>
<keyword evidence="16" id="KW-1185">Reference proteome</keyword>
<keyword evidence="9 14" id="KW-0472">Membrane</keyword>
<feature type="transmembrane region" description="Helical" evidence="14">
    <location>
        <begin position="910"/>
        <end position="930"/>
    </location>
</feature>
<dbReference type="CDD" id="cd16023">
    <property type="entry name" value="GPI_EPT_3"/>
    <property type="match status" value="1"/>
</dbReference>
<feature type="compositionally biased region" description="Basic and acidic residues" evidence="13">
    <location>
        <begin position="869"/>
        <end position="879"/>
    </location>
</feature>
<feature type="transmembrane region" description="Helical" evidence="14">
    <location>
        <begin position="561"/>
        <end position="581"/>
    </location>
</feature>
<keyword evidence="4" id="KW-0337">GPI-anchor biosynthesis</keyword>
<dbReference type="GO" id="GO:0006506">
    <property type="term" value="P:GPI anchor biosynthetic process"/>
    <property type="evidence" value="ECO:0007669"/>
    <property type="project" value="UniProtKB-UniPathway"/>
</dbReference>
<evidence type="ECO:0000256" key="4">
    <source>
        <dbReference type="ARBA" id="ARBA00022502"/>
    </source>
</evidence>
<dbReference type="PANTHER" id="PTHR23071">
    <property type="entry name" value="PHOSPHATIDYLINOSITOL GLYCAN"/>
    <property type="match status" value="1"/>
</dbReference>
<dbReference type="FunFam" id="3.40.720.10:FF:000041">
    <property type="entry name" value="GPI ethanolamine phosphate transferase 3"/>
    <property type="match status" value="1"/>
</dbReference>
<dbReference type="PANTHER" id="PTHR23071:SF1">
    <property type="entry name" value="GPI ETHANOLAMINE PHOSPHATE TRANSFERASE 3"/>
    <property type="match status" value="1"/>
</dbReference>
<evidence type="ECO:0000313" key="15">
    <source>
        <dbReference type="EMBL" id="EPQ18790.1"/>
    </source>
</evidence>
<dbReference type="GO" id="GO:0005789">
    <property type="term" value="C:endoplasmic reticulum membrane"/>
    <property type="evidence" value="ECO:0007669"/>
    <property type="project" value="UniProtKB-SubCell"/>
</dbReference>
<protein>
    <recommendedName>
        <fullName evidence="12">GPI ethanolamine phosphate transferase 3, catalytic subunit</fullName>
    </recommendedName>
    <alternativeName>
        <fullName evidence="11">Phosphatidylinositol-glycan biosynthesis class O protein</fullName>
    </alternativeName>
</protein>
<dbReference type="Proteomes" id="UP000052978">
    <property type="component" value="Unassembled WGS sequence"/>
</dbReference>
<dbReference type="EMBL" id="KE164558">
    <property type="protein sequence ID" value="EPQ18790.1"/>
    <property type="molecule type" value="Genomic_DNA"/>
</dbReference>
<dbReference type="InterPro" id="IPR037675">
    <property type="entry name" value="PIG-O_N"/>
</dbReference>
<evidence type="ECO:0000256" key="2">
    <source>
        <dbReference type="ARBA" id="ARBA00004687"/>
    </source>
</evidence>
<evidence type="ECO:0000256" key="7">
    <source>
        <dbReference type="ARBA" id="ARBA00022824"/>
    </source>
</evidence>
<keyword evidence="7" id="KW-0256">Endoplasmic reticulum</keyword>